<evidence type="ECO:0000256" key="6">
    <source>
        <dbReference type="PROSITE-ProRule" id="PRU01026"/>
    </source>
</evidence>
<evidence type="ECO:0000313" key="10">
    <source>
        <dbReference type="EMBL" id="CAL4795722.1"/>
    </source>
</evidence>
<dbReference type="GO" id="GO:0036503">
    <property type="term" value="P:ERAD pathway"/>
    <property type="evidence" value="ECO:0007669"/>
    <property type="project" value="TreeGrafter"/>
</dbReference>
<reference evidence="9" key="2">
    <citation type="submission" date="2024-04" db="EMBL/GenBank/DDBJ databases">
        <authorList>
            <person name="Chen Y."/>
            <person name="Shah S."/>
            <person name="Dougan E. K."/>
            <person name="Thang M."/>
            <person name="Chan C."/>
        </authorList>
    </citation>
    <scope>NUCLEOTIDE SEQUENCE [LARGE SCALE GENOMIC DNA]</scope>
</reference>
<dbReference type="Pfam" id="PF18404">
    <property type="entry name" value="Glyco_transf_24"/>
    <property type="match status" value="1"/>
</dbReference>
<dbReference type="EMBL" id="CAMXCT020004271">
    <property type="protein sequence ID" value="CAL1161785.1"/>
    <property type="molecule type" value="Genomic_DNA"/>
</dbReference>
<dbReference type="GO" id="GO:0018279">
    <property type="term" value="P:protein N-linked glycosylation via asparagine"/>
    <property type="evidence" value="ECO:0007669"/>
    <property type="project" value="TreeGrafter"/>
</dbReference>
<keyword evidence="3 6" id="KW-0808">Transferase</keyword>
<dbReference type="EMBL" id="CAMXCT030004271">
    <property type="protein sequence ID" value="CAL4795722.1"/>
    <property type="molecule type" value="Genomic_DNA"/>
</dbReference>
<dbReference type="AlphaFoldDB" id="A0A9P1GCK4"/>
<dbReference type="InterPro" id="IPR020598">
    <property type="entry name" value="rRNA_Ade_methylase_Trfase_N"/>
</dbReference>
<dbReference type="PANTHER" id="PTHR11226:SF0">
    <property type="entry name" value="UDP-GLUCOSE:GLYCOPROTEIN GLUCOSYLTRANSFERASE"/>
    <property type="match status" value="1"/>
</dbReference>
<dbReference type="InterPro" id="IPR009448">
    <property type="entry name" value="UDP-g_GGtrans"/>
</dbReference>
<evidence type="ECO:0000313" key="8">
    <source>
        <dbReference type="EMBL" id="CAI4008410.1"/>
    </source>
</evidence>
<evidence type="ECO:0000256" key="5">
    <source>
        <dbReference type="ARBA" id="ARBA00022884"/>
    </source>
</evidence>
<dbReference type="GO" id="GO:0003723">
    <property type="term" value="F:RNA binding"/>
    <property type="evidence" value="ECO:0007669"/>
    <property type="project" value="UniProtKB-UniRule"/>
</dbReference>
<evidence type="ECO:0000313" key="9">
    <source>
        <dbReference type="EMBL" id="CAL1161785.1"/>
    </source>
</evidence>
<dbReference type="InterPro" id="IPR007929">
    <property type="entry name" value="DUF723"/>
</dbReference>
<dbReference type="InterPro" id="IPR029063">
    <property type="entry name" value="SAM-dependent_MTases_sf"/>
</dbReference>
<accession>A0A9P1GCK4</accession>
<evidence type="ECO:0000313" key="11">
    <source>
        <dbReference type="Proteomes" id="UP001152797"/>
    </source>
</evidence>
<feature type="binding site" evidence="6">
    <location>
        <position position="89"/>
    </location>
    <ligand>
        <name>S-adenosyl-L-methionine</name>
        <dbReference type="ChEBI" id="CHEBI:59789"/>
    </ligand>
</feature>
<comment type="caution">
    <text evidence="8">The sequence shown here is derived from an EMBL/GenBank/DDBJ whole genome shotgun (WGS) entry which is preliminary data.</text>
</comment>
<dbReference type="CDD" id="cd02440">
    <property type="entry name" value="AdoMet_MTases"/>
    <property type="match status" value="1"/>
</dbReference>
<dbReference type="GO" id="GO:0005783">
    <property type="term" value="C:endoplasmic reticulum"/>
    <property type="evidence" value="ECO:0007669"/>
    <property type="project" value="TreeGrafter"/>
</dbReference>
<dbReference type="Gene3D" id="3.40.50.150">
    <property type="entry name" value="Vaccinia Virus protein VP39"/>
    <property type="match status" value="1"/>
</dbReference>
<dbReference type="SUPFAM" id="SSF53448">
    <property type="entry name" value="Nucleotide-diphospho-sugar transferases"/>
    <property type="match status" value="1"/>
</dbReference>
<organism evidence="8">
    <name type="scientific">Cladocopium goreaui</name>
    <dbReference type="NCBI Taxonomy" id="2562237"/>
    <lineage>
        <taxon>Eukaryota</taxon>
        <taxon>Sar</taxon>
        <taxon>Alveolata</taxon>
        <taxon>Dinophyceae</taxon>
        <taxon>Suessiales</taxon>
        <taxon>Symbiodiniaceae</taxon>
        <taxon>Cladocopium</taxon>
    </lineage>
</organism>
<feature type="binding site" evidence="6">
    <location>
        <position position="139"/>
    </location>
    <ligand>
        <name>S-adenosyl-L-methionine</name>
        <dbReference type="ChEBI" id="CHEBI:59789"/>
    </ligand>
</feature>
<feature type="domain" description="Ribosomal RNA adenine methylase transferase N-terminal" evidence="7">
    <location>
        <begin position="94"/>
        <end position="278"/>
    </location>
</feature>
<gene>
    <name evidence="8" type="ORF">C1SCF055_LOCUS33857</name>
</gene>
<feature type="binding site" evidence="6">
    <location>
        <position position="211"/>
    </location>
    <ligand>
        <name>S-adenosyl-L-methionine</name>
        <dbReference type="ChEBI" id="CHEBI:59789"/>
    </ligand>
</feature>
<proteinExistence type="inferred from homology"/>
<dbReference type="OrthoDB" id="27683at2759"/>
<feature type="non-terminal residue" evidence="8">
    <location>
        <position position="627"/>
    </location>
</feature>
<dbReference type="InterPro" id="IPR001737">
    <property type="entry name" value="KsgA/Erm"/>
</dbReference>
<dbReference type="Pfam" id="PF05265">
    <property type="entry name" value="DUF723"/>
    <property type="match status" value="1"/>
</dbReference>
<dbReference type="Gene3D" id="3.90.550.10">
    <property type="entry name" value="Spore Coat Polysaccharide Biosynthesis Protein SpsA, Chain A"/>
    <property type="match status" value="1"/>
</dbReference>
<feature type="binding site" evidence="6">
    <location>
        <position position="116"/>
    </location>
    <ligand>
        <name>S-adenosyl-L-methionine</name>
        <dbReference type="ChEBI" id="CHEBI:59789"/>
    </ligand>
</feature>
<comment type="caution">
    <text evidence="6">Lacks conserved residue(s) required for the propagation of feature annotation.</text>
</comment>
<dbReference type="EMBL" id="CAMXCT010004271">
    <property type="protein sequence ID" value="CAI4008410.1"/>
    <property type="molecule type" value="Genomic_DNA"/>
</dbReference>
<dbReference type="PANTHER" id="PTHR11226">
    <property type="entry name" value="UDP-GLUCOSE GLYCOPROTEIN:GLUCOSYLTRANSFERASE"/>
    <property type="match status" value="1"/>
</dbReference>
<name>A0A9P1GCK4_9DINO</name>
<feature type="binding site" evidence="6">
    <location>
        <position position="87"/>
    </location>
    <ligand>
        <name>S-adenosyl-L-methionine</name>
        <dbReference type="ChEBI" id="CHEBI:59789"/>
    </ligand>
</feature>
<comment type="cofactor">
    <cofactor evidence="1">
        <name>Ca(2+)</name>
        <dbReference type="ChEBI" id="CHEBI:29108"/>
    </cofactor>
</comment>
<dbReference type="SUPFAM" id="SSF53335">
    <property type="entry name" value="S-adenosyl-L-methionine-dependent methyltransferases"/>
    <property type="match status" value="1"/>
</dbReference>
<keyword evidence="2 6" id="KW-0489">Methyltransferase</keyword>
<dbReference type="InterPro" id="IPR029044">
    <property type="entry name" value="Nucleotide-diphossugar_trans"/>
</dbReference>
<evidence type="ECO:0000256" key="1">
    <source>
        <dbReference type="ARBA" id="ARBA00001913"/>
    </source>
</evidence>
<dbReference type="GO" id="GO:0003980">
    <property type="term" value="F:UDP-glucose:glycoprotein glucosyltransferase activity"/>
    <property type="evidence" value="ECO:0007669"/>
    <property type="project" value="InterPro"/>
</dbReference>
<dbReference type="PROSITE" id="PS51689">
    <property type="entry name" value="SAM_RNA_A_N6_MT"/>
    <property type="match status" value="1"/>
</dbReference>
<evidence type="ECO:0000256" key="2">
    <source>
        <dbReference type="ARBA" id="ARBA00022603"/>
    </source>
</evidence>
<evidence type="ECO:0000256" key="4">
    <source>
        <dbReference type="ARBA" id="ARBA00022691"/>
    </source>
</evidence>
<dbReference type="InterPro" id="IPR040497">
    <property type="entry name" value="Glyco_transf_24"/>
</dbReference>
<dbReference type="SMART" id="SM00650">
    <property type="entry name" value="rADc"/>
    <property type="match status" value="1"/>
</dbReference>
<evidence type="ECO:0000256" key="3">
    <source>
        <dbReference type="ARBA" id="ARBA00022679"/>
    </source>
</evidence>
<sequence length="627" mass="69053">MKKKAFREDCARIWGNLYDYSMTKYQDNHTPVLIGCPLHGVFRLRPRDHLQRRLGCPKCGSSIPGSVDGSAAAVLKAFSKTPRLGQHLLQSYAVADAIARAAVGSGGSGGWVAEIGVGTGILTSALLRRPECTGVVGFEMDEEILKEGFARGGALHRCGAVPGPRLSDEALSWSRADWTEALRSSSNRCQVLKGNVLNFQIPGHCQTVVGNIPYRISSALISKLLRQEPPLERIVLMVQLEFAKQLMAKPGGTQQYCEIWDAFSAMRGLRSLRGGHRPSSPRVLQPCAPCGVASGAVGAIQGTSLQSAAPGAFPLRALLGPKTSKDAALETALDPWAEELPSRWRVALGGAQLDPAMRVAELSVEDLVKLCNALVSSYITPPHQLRVKMRPGKSHEDLFEGKASKKSHKSGSSIIGALQSLLGGEGAGNVVKASDGEETIHIFSVASGHLYEKLLGIMILSVRNNTQNPLHFWFIDNFLSPKFKAFIPMMAQRYDFKYDFVTYKWPSWLNPQSEKQRLIWAYKILFLDVLFPQDVPKIIFIDADQVVRADVKELWDLDLQGKVYGFVPMGDSNPDTEGFRFWKQGYWKSHLGTMPYHISALFVVDLVEFRRTSTGETLRGVYNQADK</sequence>
<dbReference type="Proteomes" id="UP001152797">
    <property type="component" value="Unassembled WGS sequence"/>
</dbReference>
<dbReference type="GO" id="GO:0000179">
    <property type="term" value="F:rRNA (adenine-N6,N6-)-dimethyltransferase activity"/>
    <property type="evidence" value="ECO:0007669"/>
    <property type="project" value="UniProtKB-UniRule"/>
</dbReference>
<keyword evidence="4 6" id="KW-0949">S-adenosyl-L-methionine</keyword>
<reference evidence="8" key="1">
    <citation type="submission" date="2022-10" db="EMBL/GenBank/DDBJ databases">
        <authorList>
            <person name="Chen Y."/>
            <person name="Dougan E. K."/>
            <person name="Chan C."/>
            <person name="Rhodes N."/>
            <person name="Thang M."/>
        </authorList>
    </citation>
    <scope>NUCLEOTIDE SEQUENCE</scope>
</reference>
<comment type="similarity">
    <text evidence="6">Belongs to the class I-like SAM-binding methyltransferase superfamily. rRNA adenine N(6)-methyltransferase family.</text>
</comment>
<protein>
    <submittedName>
        <fullName evidence="10">Probable UDP-glucose:glycoprotein glucosyltransferase A (Developmental gene 1109 protein)</fullName>
    </submittedName>
</protein>
<evidence type="ECO:0000259" key="7">
    <source>
        <dbReference type="SMART" id="SM00650"/>
    </source>
</evidence>
<dbReference type="GO" id="GO:0051082">
    <property type="term" value="F:unfolded protein binding"/>
    <property type="evidence" value="ECO:0007669"/>
    <property type="project" value="TreeGrafter"/>
</dbReference>
<keyword evidence="11" id="KW-1185">Reference proteome</keyword>
<dbReference type="Pfam" id="PF00398">
    <property type="entry name" value="RrnaAD"/>
    <property type="match status" value="1"/>
</dbReference>
<keyword evidence="5 6" id="KW-0694">RNA-binding</keyword>